<evidence type="ECO:0000259" key="7">
    <source>
        <dbReference type="PROSITE" id="PS50016"/>
    </source>
</evidence>
<evidence type="ECO:0000256" key="4">
    <source>
        <dbReference type="ARBA" id="ARBA00022833"/>
    </source>
</evidence>
<dbReference type="Gene3D" id="3.40.50.10810">
    <property type="entry name" value="Tandem AAA-ATPase domain"/>
    <property type="match status" value="1"/>
</dbReference>
<dbReference type="GO" id="GO:0016787">
    <property type="term" value="F:hydrolase activity"/>
    <property type="evidence" value="ECO:0007669"/>
    <property type="project" value="UniProtKB-KW"/>
</dbReference>
<keyword evidence="3" id="KW-0378">Hydrolase</keyword>
<dbReference type="OrthoDB" id="1738433at2759"/>
<dbReference type="GO" id="GO:0008270">
    <property type="term" value="F:zinc ion binding"/>
    <property type="evidence" value="ECO:0007669"/>
    <property type="project" value="UniProtKB-KW"/>
</dbReference>
<feature type="domain" description="PHD-type" evidence="10">
    <location>
        <begin position="190"/>
        <end position="312"/>
    </location>
</feature>
<dbReference type="Pfam" id="PF00271">
    <property type="entry name" value="Helicase_C"/>
    <property type="match status" value="1"/>
</dbReference>
<dbReference type="PROSITE" id="PS51194">
    <property type="entry name" value="HELICASE_CTER"/>
    <property type="match status" value="1"/>
</dbReference>
<protein>
    <submittedName>
        <fullName evidence="11">SWI/SNF-matrix-associated actin-dependent regulator of chromatin sub A member 5</fullName>
    </submittedName>
</protein>
<evidence type="ECO:0000313" key="12">
    <source>
        <dbReference type="Proteomes" id="UP000660262"/>
    </source>
</evidence>
<feature type="region of interest" description="Disordered" evidence="6">
    <location>
        <begin position="1"/>
        <end position="121"/>
    </location>
</feature>
<dbReference type="PROSITE" id="PS51805">
    <property type="entry name" value="EPHD"/>
    <property type="match status" value="1"/>
</dbReference>
<keyword evidence="4" id="KW-0862">Zinc</keyword>
<dbReference type="SUPFAM" id="SSF57903">
    <property type="entry name" value="FYVE/PHD zinc finger"/>
    <property type="match status" value="1"/>
</dbReference>
<dbReference type="CDD" id="cd15571">
    <property type="entry name" value="ePHD"/>
    <property type="match status" value="1"/>
</dbReference>
<evidence type="ECO:0000259" key="9">
    <source>
        <dbReference type="PROSITE" id="PS51194"/>
    </source>
</evidence>
<accession>A0A830I2P9</accession>
<dbReference type="InterPro" id="IPR019787">
    <property type="entry name" value="Znf_PHD-finger"/>
</dbReference>
<comment type="caution">
    <text evidence="11">The sequence shown here is derived from an EMBL/GenBank/DDBJ whole genome shotgun (WGS) entry which is preliminary data.</text>
</comment>
<sequence length="1382" mass="149036">MDFLNNFLRTPHAMGGPPLPPQAENAQAEARRGDDVVDPSSSVPPRRNMALSKLKWTLNDDTTTPKPKSPPKPSSSNAILNPLTPSPFAANTIKPRATMSSSSLKSPSSSTKSNKHSPWPTSSGVYLPSLDENKDDECVVCFSENFTDDDNIIFCDGCNVAVHQSCYGVDVIPEGDWFCEPCRKGIDSNTPLCQVCPATKGALLPTTKNRNSSPSYVHGCCALYTPGLDLDFGFVTIQNIDQRRRELGCGVCGESGGGTLQCSFPGCYAAFHAMCGRSRGATFDFRPESAVERGGKAQQKYWGPVAFCKAHSAPAHESERNRFLGRSEMAVDSETGLETSTTLSEMQQAANQKIKRSVALAAPRRAAWILSKWDAFSALQPARGAEKIFETLKRTAGSLASDSDFAAAVANAEKNASQPTPSTPQRTLSVGDRLKKQFEDGGWYEGTITAMTPKGKYPYSVTFDDGDVETYTAAQLMAQTMPSTPVQQRTLSVGDRLKKQFEDGAWYEGTITAMTPKGKYPYSVTFDDGDVETYTAAQLMAQTTHVSPTALPTPTPTPMPSSSQRSIVKQPACIGGSMREYQLDGLQWMVAQHDAGGVGGVLGDEMGLGKTLQVISFLGYLKAERLQGGPHLVVAPLSVMPTWLSEIPRWCPSLRAVALHGNLAERNRVKHSALADPSTFDIVVTTYEMLVAEQNWLSHRFHFRYVVLDEAQRVKNEASLAGMAVRRMRKAGALLLTGTPLQNDLHELWALLNLLFPDVLATSEMFDTEKVWGGPSTAAVQADNAKLVNAARGVLQPIMLRRTKADVLASELPPLITLRVECPLAPLQRIYYKRVLEFDGLFGKLVAGTSGDDVGTARFTQLNNLMMQLRKVANHPYQLPSCEEPGADPDEPADERIWLSSGKMQVLDGVLTRLVAQGRKCIIFSQFTGFLNVIERALESREYRYLRLDGQTPAARRAYETRRFNEKGSPFVAYLVTTRAGGLGLNLQAADTVILADSDWNPQGDVQAQARSHRIGQKSPVTVLRLVSSGTCEERILQAAEAKLKLASAILEGDGAAGEGAAPSSGELIAAIKQGAEDALAVDSDAMRAAVTDGKRVVSEDFVNDIMNAAKAGGKMAHGTTAATIKSRSADSSANASGAKEPKSFMTFEGRTFDREAGSKRTIADAMVAEVAAKAGKRSRMSTVVMIDAGDGLGMQAVSKQSILDAKHIEEMEQRHAARIAAKKAASEGGNRHVHERYCIGCATLLSGREEDRHRGALTLKAARSAPSSWLGCTRCPRAACASCAALLNASSAGGGGLRTGWSCPQHNCGGCNRNASDAGGLVFRCVGCKWSRCWDCGKDSGFVPVDPKEMETHAWVSELGFPKACERAGNAEYVRCSECAL</sequence>
<feature type="domain" description="Helicase ATP-binding" evidence="8">
    <location>
        <begin position="591"/>
        <end position="758"/>
    </location>
</feature>
<evidence type="ECO:0000256" key="3">
    <source>
        <dbReference type="ARBA" id="ARBA00022801"/>
    </source>
</evidence>
<dbReference type="SMART" id="SM00333">
    <property type="entry name" value="TUDOR"/>
    <property type="match status" value="2"/>
</dbReference>
<dbReference type="Proteomes" id="UP000660262">
    <property type="component" value="Unassembled WGS sequence"/>
</dbReference>
<dbReference type="CDD" id="cd20335">
    <property type="entry name" value="BRcat_RBR"/>
    <property type="match status" value="1"/>
</dbReference>
<dbReference type="Gene3D" id="3.30.40.10">
    <property type="entry name" value="Zinc/RING finger domain, C3HC4 (zinc finger)"/>
    <property type="match status" value="2"/>
</dbReference>
<dbReference type="InterPro" id="IPR002999">
    <property type="entry name" value="Tudor"/>
</dbReference>
<feature type="domain" description="Helicase C-terminal" evidence="9">
    <location>
        <begin position="906"/>
        <end position="1069"/>
    </location>
</feature>
<proteinExistence type="predicted"/>
<dbReference type="Gene3D" id="3.40.50.300">
    <property type="entry name" value="P-loop containing nucleotide triphosphate hydrolases"/>
    <property type="match status" value="1"/>
</dbReference>
<dbReference type="InterPro" id="IPR019786">
    <property type="entry name" value="Zinc_finger_PHD-type_CS"/>
</dbReference>
<evidence type="ECO:0000256" key="1">
    <source>
        <dbReference type="ARBA" id="ARBA00022723"/>
    </source>
</evidence>
<dbReference type="SMART" id="SM00249">
    <property type="entry name" value="PHD"/>
    <property type="match status" value="3"/>
</dbReference>
<dbReference type="InterPro" id="IPR027417">
    <property type="entry name" value="P-loop_NTPase"/>
</dbReference>
<feature type="compositionally biased region" description="Low complexity" evidence="6">
    <location>
        <begin position="100"/>
        <end position="112"/>
    </location>
</feature>
<keyword evidence="12" id="KW-1185">Reference proteome</keyword>
<dbReference type="SUPFAM" id="SSF52540">
    <property type="entry name" value="P-loop containing nucleoside triphosphate hydrolases"/>
    <property type="match status" value="2"/>
</dbReference>
<organism evidence="11 12">
    <name type="scientific">Pycnococcus provasolii</name>
    <dbReference type="NCBI Taxonomy" id="41880"/>
    <lineage>
        <taxon>Eukaryota</taxon>
        <taxon>Viridiplantae</taxon>
        <taxon>Chlorophyta</taxon>
        <taxon>Pseudoscourfieldiophyceae</taxon>
        <taxon>Pseudoscourfieldiales</taxon>
        <taxon>Pycnococcaceae</taxon>
        <taxon>Pycnococcus</taxon>
    </lineage>
</organism>
<keyword evidence="2 5" id="KW-0863">Zinc-finger</keyword>
<dbReference type="PANTHER" id="PTHR10799">
    <property type="entry name" value="SNF2/RAD54 HELICASE FAMILY"/>
    <property type="match status" value="1"/>
</dbReference>
<dbReference type="InterPro" id="IPR038718">
    <property type="entry name" value="SNF2-like_sf"/>
</dbReference>
<dbReference type="InterPro" id="IPR049730">
    <property type="entry name" value="SNF2/RAD54-like_C"/>
</dbReference>
<dbReference type="SMART" id="SM00487">
    <property type="entry name" value="DEXDc"/>
    <property type="match status" value="1"/>
</dbReference>
<gene>
    <name evidence="11" type="ORF">PPROV_001076800</name>
</gene>
<keyword evidence="1" id="KW-0479">Metal-binding</keyword>
<dbReference type="Pfam" id="PF00176">
    <property type="entry name" value="SNF2-rel_dom"/>
    <property type="match status" value="1"/>
</dbReference>
<dbReference type="GO" id="GO:0005524">
    <property type="term" value="F:ATP binding"/>
    <property type="evidence" value="ECO:0007669"/>
    <property type="project" value="InterPro"/>
</dbReference>
<dbReference type="PROSITE" id="PS50016">
    <property type="entry name" value="ZF_PHD_2"/>
    <property type="match status" value="1"/>
</dbReference>
<evidence type="ECO:0000313" key="11">
    <source>
        <dbReference type="EMBL" id="GHP12041.1"/>
    </source>
</evidence>
<feature type="region of interest" description="Disordered" evidence="6">
    <location>
        <begin position="547"/>
        <end position="567"/>
    </location>
</feature>
<dbReference type="GO" id="GO:0140993">
    <property type="term" value="F:histone modifying activity"/>
    <property type="evidence" value="ECO:0007669"/>
    <property type="project" value="UniProtKB-ARBA"/>
</dbReference>
<name>A0A830I2P9_9CHLO</name>
<dbReference type="Gene3D" id="2.30.30.140">
    <property type="match status" value="2"/>
</dbReference>
<dbReference type="SMART" id="SM00490">
    <property type="entry name" value="HELICc"/>
    <property type="match status" value="1"/>
</dbReference>
<dbReference type="CDD" id="cd04508">
    <property type="entry name" value="Tudor_SF"/>
    <property type="match status" value="2"/>
</dbReference>
<dbReference type="CDD" id="cd15492">
    <property type="entry name" value="PHD_BRPF_JADE_like"/>
    <property type="match status" value="1"/>
</dbReference>
<dbReference type="PROSITE" id="PS01359">
    <property type="entry name" value="ZF_PHD_1"/>
    <property type="match status" value="1"/>
</dbReference>
<dbReference type="CDD" id="cd18793">
    <property type="entry name" value="SF2_C_SNF"/>
    <property type="match status" value="1"/>
</dbReference>
<evidence type="ECO:0000256" key="5">
    <source>
        <dbReference type="PROSITE-ProRule" id="PRU00146"/>
    </source>
</evidence>
<dbReference type="Pfam" id="PF13831">
    <property type="entry name" value="PHD_2"/>
    <property type="match status" value="1"/>
</dbReference>
<dbReference type="EMBL" id="BNJQ01000038">
    <property type="protein sequence ID" value="GHP12041.1"/>
    <property type="molecule type" value="Genomic_DNA"/>
</dbReference>
<reference evidence="11" key="1">
    <citation type="submission" date="2020-10" db="EMBL/GenBank/DDBJ databases">
        <title>Unveiling of a novel bifunctional photoreceptor, Dualchrome1, isolated from a cosmopolitan green alga.</title>
        <authorList>
            <person name="Suzuki S."/>
            <person name="Kawachi M."/>
        </authorList>
    </citation>
    <scope>NUCLEOTIDE SEQUENCE</scope>
    <source>
        <strain evidence="11">NIES 2893</strain>
    </source>
</reference>
<dbReference type="InterPro" id="IPR034732">
    <property type="entry name" value="EPHD"/>
</dbReference>
<evidence type="ECO:0000259" key="8">
    <source>
        <dbReference type="PROSITE" id="PS51192"/>
    </source>
</evidence>
<dbReference type="InterPro" id="IPR001650">
    <property type="entry name" value="Helicase_C-like"/>
</dbReference>
<dbReference type="InterPro" id="IPR013083">
    <property type="entry name" value="Znf_RING/FYVE/PHD"/>
</dbReference>
<dbReference type="PROSITE" id="PS51192">
    <property type="entry name" value="HELICASE_ATP_BIND_1"/>
    <property type="match status" value="1"/>
</dbReference>
<evidence type="ECO:0000256" key="6">
    <source>
        <dbReference type="SAM" id="MobiDB-lite"/>
    </source>
</evidence>
<evidence type="ECO:0000256" key="2">
    <source>
        <dbReference type="ARBA" id="ARBA00022771"/>
    </source>
</evidence>
<dbReference type="InterPro" id="IPR011011">
    <property type="entry name" value="Znf_FYVE_PHD"/>
</dbReference>
<feature type="domain" description="PHD-type" evidence="7">
    <location>
        <begin position="135"/>
        <end position="185"/>
    </location>
</feature>
<dbReference type="Pfam" id="PF13832">
    <property type="entry name" value="zf-HC5HC2H_2"/>
    <property type="match status" value="1"/>
</dbReference>
<evidence type="ECO:0000259" key="10">
    <source>
        <dbReference type="PROSITE" id="PS51805"/>
    </source>
</evidence>
<dbReference type="InterPro" id="IPR001965">
    <property type="entry name" value="Znf_PHD"/>
</dbReference>
<dbReference type="InterPro" id="IPR000330">
    <property type="entry name" value="SNF2_N"/>
</dbReference>
<dbReference type="InterPro" id="IPR014001">
    <property type="entry name" value="Helicase_ATP-bd"/>
</dbReference>